<dbReference type="GO" id="GO:0016887">
    <property type="term" value="F:ATP hydrolysis activity"/>
    <property type="evidence" value="ECO:0007669"/>
    <property type="project" value="InterPro"/>
</dbReference>
<evidence type="ECO:0000256" key="1">
    <source>
        <dbReference type="ARBA" id="ARBA00005417"/>
    </source>
</evidence>
<evidence type="ECO:0000256" key="4">
    <source>
        <dbReference type="ARBA" id="ARBA00022840"/>
    </source>
</evidence>
<dbReference type="EMBL" id="JAANCM010000003">
    <property type="protein sequence ID" value="NHT75699.1"/>
    <property type="molecule type" value="Genomic_DNA"/>
</dbReference>
<dbReference type="InterPro" id="IPR017871">
    <property type="entry name" value="ABC_transporter-like_CS"/>
</dbReference>
<comment type="similarity">
    <text evidence="1">Belongs to the ABC transporter superfamily.</text>
</comment>
<dbReference type="GO" id="GO:0015807">
    <property type="term" value="P:L-amino acid transport"/>
    <property type="evidence" value="ECO:0007669"/>
    <property type="project" value="TreeGrafter"/>
</dbReference>
<evidence type="ECO:0000313" key="7">
    <source>
        <dbReference type="EMBL" id="NHT75699.1"/>
    </source>
</evidence>
<proteinExistence type="inferred from homology"/>
<dbReference type="RefSeq" id="WP_110801648.1">
    <property type="nucleotide sequence ID" value="NZ_JAANCM010000003.1"/>
</dbReference>
<gene>
    <name evidence="7" type="ORF">G8E10_08075</name>
</gene>
<reference evidence="7" key="1">
    <citation type="submission" date="2020-03" db="EMBL/GenBank/DDBJ databases">
        <title>Ferranicluibacter endophyticum gen. nov., sp. nov., a new genus isolated from Rubus ulmifolius Schott. stem.</title>
        <authorList>
            <person name="Roca-Couso R."/>
            <person name="Flores-Felix J.D."/>
            <person name="Igual J.M."/>
            <person name="Rivas R."/>
        </authorList>
    </citation>
    <scope>NUCLEOTIDE SEQUENCE</scope>
    <source>
        <strain evidence="7">CRRU44</strain>
    </source>
</reference>
<dbReference type="Pfam" id="PF00005">
    <property type="entry name" value="ABC_tran"/>
    <property type="match status" value="1"/>
</dbReference>
<dbReference type="GO" id="GO:0005524">
    <property type="term" value="F:ATP binding"/>
    <property type="evidence" value="ECO:0007669"/>
    <property type="project" value="UniProtKB-KW"/>
</dbReference>
<sequence>MSEMLLKARALCGGYRDFQALFSIDFDVAKGEAVALVGANGAGKSTLFKTLVGLLPVKSGTLTFNGRDIAAMPAHTLSRQGLALVPEGRRLFKGLTVEDNLRVALDHARTVEPGETVWTLERLYDLFPILAERRRQVVEKLSGGQQQMVAIGRALMAQPKLLLCDEISLGLAPKVIGEIYAMIPSIRATGTAIVIVEQDVSLAQRCADRIYCMLEGRITLTGASSDISREQITEAYFGVKHAVG</sequence>
<accession>A0AA43ZD98</accession>
<evidence type="ECO:0000313" key="8">
    <source>
        <dbReference type="Proteomes" id="UP001155840"/>
    </source>
</evidence>
<dbReference type="GO" id="GO:0015658">
    <property type="term" value="F:branched-chain amino acid transmembrane transporter activity"/>
    <property type="evidence" value="ECO:0007669"/>
    <property type="project" value="TreeGrafter"/>
</dbReference>
<dbReference type="InterPro" id="IPR052156">
    <property type="entry name" value="BCAA_Transport_ATP-bd_LivF"/>
</dbReference>
<dbReference type="CDD" id="cd03224">
    <property type="entry name" value="ABC_TM1139_LivF_branched"/>
    <property type="match status" value="1"/>
</dbReference>
<dbReference type="AlphaFoldDB" id="A0AA43ZD98"/>
<dbReference type="PROSITE" id="PS00211">
    <property type="entry name" value="ABC_TRANSPORTER_1"/>
    <property type="match status" value="1"/>
</dbReference>
<dbReference type="Gene3D" id="3.40.50.300">
    <property type="entry name" value="P-loop containing nucleotide triphosphate hydrolases"/>
    <property type="match status" value="1"/>
</dbReference>
<dbReference type="SMART" id="SM00382">
    <property type="entry name" value="AAA"/>
    <property type="match status" value="1"/>
</dbReference>
<keyword evidence="5" id="KW-0029">Amino-acid transport</keyword>
<dbReference type="SUPFAM" id="SSF52540">
    <property type="entry name" value="P-loop containing nucleoside triphosphate hydrolases"/>
    <property type="match status" value="1"/>
</dbReference>
<protein>
    <submittedName>
        <fullName evidence="7">ABC transporter ATP-binding protein</fullName>
    </submittedName>
</protein>
<comment type="caution">
    <text evidence="7">The sequence shown here is derived from an EMBL/GenBank/DDBJ whole genome shotgun (WGS) entry which is preliminary data.</text>
</comment>
<keyword evidence="3" id="KW-0547">Nucleotide-binding</keyword>
<keyword evidence="4 7" id="KW-0067">ATP-binding</keyword>
<organism evidence="7 8">
    <name type="scientific">Ferranicluibacter rubi</name>
    <dbReference type="NCBI Taxonomy" id="2715133"/>
    <lineage>
        <taxon>Bacteria</taxon>
        <taxon>Pseudomonadati</taxon>
        <taxon>Pseudomonadota</taxon>
        <taxon>Alphaproteobacteria</taxon>
        <taxon>Hyphomicrobiales</taxon>
        <taxon>Rhizobiaceae</taxon>
        <taxon>Ferranicluibacter</taxon>
    </lineage>
</organism>
<evidence type="ECO:0000259" key="6">
    <source>
        <dbReference type="PROSITE" id="PS50893"/>
    </source>
</evidence>
<evidence type="ECO:0000256" key="3">
    <source>
        <dbReference type="ARBA" id="ARBA00022741"/>
    </source>
</evidence>
<dbReference type="InterPro" id="IPR027417">
    <property type="entry name" value="P-loop_NTPase"/>
</dbReference>
<dbReference type="PROSITE" id="PS50893">
    <property type="entry name" value="ABC_TRANSPORTER_2"/>
    <property type="match status" value="1"/>
</dbReference>
<keyword evidence="8" id="KW-1185">Reference proteome</keyword>
<dbReference type="PANTHER" id="PTHR43820">
    <property type="entry name" value="HIGH-AFFINITY BRANCHED-CHAIN AMINO ACID TRANSPORT ATP-BINDING PROTEIN LIVF"/>
    <property type="match status" value="1"/>
</dbReference>
<name>A0AA43ZD98_9HYPH</name>
<evidence type="ECO:0000256" key="5">
    <source>
        <dbReference type="ARBA" id="ARBA00022970"/>
    </source>
</evidence>
<dbReference type="InterPro" id="IPR003439">
    <property type="entry name" value="ABC_transporter-like_ATP-bd"/>
</dbReference>
<dbReference type="Proteomes" id="UP001155840">
    <property type="component" value="Unassembled WGS sequence"/>
</dbReference>
<evidence type="ECO:0000256" key="2">
    <source>
        <dbReference type="ARBA" id="ARBA00022448"/>
    </source>
</evidence>
<dbReference type="PANTHER" id="PTHR43820:SF4">
    <property type="entry name" value="HIGH-AFFINITY BRANCHED-CHAIN AMINO ACID TRANSPORT ATP-BINDING PROTEIN LIVF"/>
    <property type="match status" value="1"/>
</dbReference>
<feature type="domain" description="ABC transporter" evidence="6">
    <location>
        <begin position="6"/>
        <end position="240"/>
    </location>
</feature>
<dbReference type="InterPro" id="IPR003593">
    <property type="entry name" value="AAA+_ATPase"/>
</dbReference>
<keyword evidence="2" id="KW-0813">Transport</keyword>